<dbReference type="Gramene" id="Os07t0491800-01">
    <property type="protein sequence ID" value="Os07t0491800-01"/>
    <property type="gene ID" value="Os07g0491800"/>
</dbReference>
<dbReference type="PANTHER" id="PTHR24286">
    <property type="entry name" value="CYTOCHROME P450 26"/>
    <property type="match status" value="1"/>
</dbReference>
<dbReference type="InterPro" id="IPR017972">
    <property type="entry name" value="Cyt_P450_CS"/>
</dbReference>
<dbReference type="GO" id="GO:0004497">
    <property type="term" value="F:monooxygenase activity"/>
    <property type="evidence" value="ECO:0000318"/>
    <property type="project" value="GO_Central"/>
</dbReference>
<dbReference type="Proteomes" id="UP000059680">
    <property type="component" value="Chromosome 7"/>
</dbReference>
<feature type="compositionally biased region" description="Basic and acidic residues" evidence="5">
    <location>
        <begin position="119"/>
        <end position="129"/>
    </location>
</feature>
<feature type="region of interest" description="Disordered" evidence="5">
    <location>
        <begin position="1"/>
        <end position="359"/>
    </location>
</feature>
<dbReference type="PaxDb" id="39947-A0A0P0X614"/>
<dbReference type="GO" id="GO:0020037">
    <property type="term" value="F:heme binding"/>
    <property type="evidence" value="ECO:0007669"/>
    <property type="project" value="InterPro"/>
</dbReference>
<feature type="compositionally biased region" description="Basic residues" evidence="5">
    <location>
        <begin position="169"/>
        <end position="178"/>
    </location>
</feature>
<evidence type="ECO:0000256" key="2">
    <source>
        <dbReference type="ARBA" id="ARBA00022723"/>
    </source>
</evidence>
<feature type="compositionally biased region" description="Low complexity" evidence="5">
    <location>
        <begin position="24"/>
        <end position="50"/>
    </location>
</feature>
<dbReference type="FunFam" id="1.10.630.10:FF:000209">
    <property type="entry name" value="Os07g0491800 protein"/>
    <property type="match status" value="1"/>
</dbReference>
<feature type="compositionally biased region" description="Basic residues" evidence="5">
    <location>
        <begin position="188"/>
        <end position="215"/>
    </location>
</feature>
<feature type="compositionally biased region" description="Basic residues" evidence="5">
    <location>
        <begin position="130"/>
        <end position="143"/>
    </location>
</feature>
<proteinExistence type="inferred from homology"/>
<dbReference type="InParanoid" id="A0A0P0X614"/>
<name>A0A0P0X614_ORYSJ</name>
<keyword evidence="2 4" id="KW-0479">Metal-binding</keyword>
<dbReference type="Gene3D" id="1.10.630.10">
    <property type="entry name" value="Cytochrome P450"/>
    <property type="match status" value="1"/>
</dbReference>
<dbReference type="STRING" id="39947.A0A0P0X614"/>
<dbReference type="PRINTS" id="PR00359">
    <property type="entry name" value="BP450"/>
</dbReference>
<evidence type="ECO:0000313" key="7">
    <source>
        <dbReference type="Proteomes" id="UP000059680"/>
    </source>
</evidence>
<evidence type="ECO:0000256" key="3">
    <source>
        <dbReference type="ARBA" id="ARBA00023004"/>
    </source>
</evidence>
<feature type="compositionally biased region" description="Basic and acidic residues" evidence="5">
    <location>
        <begin position="345"/>
        <end position="359"/>
    </location>
</feature>
<dbReference type="InterPro" id="IPR036396">
    <property type="entry name" value="Cyt_P450_sf"/>
</dbReference>
<reference evidence="6 7" key="2">
    <citation type="journal article" date="2013" name="Plant Cell Physiol.">
        <title>Rice Annotation Project Database (RAP-DB): an integrative and interactive database for rice genomics.</title>
        <authorList>
            <person name="Sakai H."/>
            <person name="Lee S.S."/>
            <person name="Tanaka T."/>
            <person name="Numa H."/>
            <person name="Kim J."/>
            <person name="Kawahara Y."/>
            <person name="Wakimoto H."/>
            <person name="Yang C.C."/>
            <person name="Iwamoto M."/>
            <person name="Abe T."/>
            <person name="Yamada Y."/>
            <person name="Muto A."/>
            <person name="Inokuchi H."/>
            <person name="Ikemura T."/>
            <person name="Matsumoto T."/>
            <person name="Sasaki T."/>
            <person name="Itoh T."/>
        </authorList>
    </citation>
    <scope>NUCLEOTIDE SEQUENCE [LARGE SCALE GENOMIC DNA]</scope>
    <source>
        <strain evidence="7">cv. Nipponbare</strain>
    </source>
</reference>
<dbReference type="SMR" id="A0A0P0X614"/>
<keyword evidence="4" id="KW-0349">Heme</keyword>
<feature type="compositionally biased region" description="Low complexity" evidence="5">
    <location>
        <begin position="104"/>
        <end position="118"/>
    </location>
</feature>
<dbReference type="GO" id="GO:0005506">
    <property type="term" value="F:iron ion binding"/>
    <property type="evidence" value="ECO:0007669"/>
    <property type="project" value="InterPro"/>
</dbReference>
<evidence type="ECO:0000256" key="5">
    <source>
        <dbReference type="SAM" id="MobiDB-lite"/>
    </source>
</evidence>
<dbReference type="FunCoup" id="A0A0P0X614">
    <property type="interactions" value="13"/>
</dbReference>
<comment type="similarity">
    <text evidence="1 4">Belongs to the cytochrome P450 family.</text>
</comment>
<sequence length="516" mass="57349">FGYCCNGSRRRRRRHRAPRRLPDAAGRVPGEEGVAAAAAAAQPAAGLPRPAAHRAEPFPAARHAAQHRRPVAAGQDRQVRPGVQAVAVRRADGARRRPGGEQGGVPPRGAGAQAAPEPGGDHREEEHTGARRRRPPARPRRHPAVPQAGHGAAVRRQDRQRGEAPPRRQVGRPPHRRRVPADEDAGVRRHRHPAVRPRPRRHPGAARRRVRRHARGLVDGAGGPAVHPVPQRPHGEREGSPAGRGDREREGGEAGARRVFPIRRSHQLPPQPPRRRPAAAHRGGDRRQLRARPRCRPRHLRRPPHLHAPPPRQRPGHPRRHGPRQVVVALTFLSSRPRNPTLPSPDEHSEHEEIARGKRDGEALTCEDVAKMKLSWRVAQETLRMVPPVLGSFRRAPVDVEFEGYTIPRGWQIFWSPSVTHMDPAIFHEPTKFEPSRFDGAAAAAAYSFVPFGGGPRICPGMELARVETLVTAHYLVRHFRWKLCLGEEKNTFLRDPMPTPHDGLPVELDHIAPLC</sequence>
<gene>
    <name evidence="6" type="ordered locus">Os07g0491800</name>
    <name evidence="6" type="ORF">OSNPB_070491800</name>
</gene>
<keyword evidence="4" id="KW-0560">Oxidoreductase</keyword>
<dbReference type="Pfam" id="PF00067">
    <property type="entry name" value="p450"/>
    <property type="match status" value="1"/>
</dbReference>
<dbReference type="PANTHER" id="PTHR24286:SF217">
    <property type="entry name" value="OS07G0520300 PROTEIN"/>
    <property type="match status" value="1"/>
</dbReference>
<protein>
    <submittedName>
        <fullName evidence="6">Os07g0491800 protein</fullName>
    </submittedName>
</protein>
<dbReference type="InterPro" id="IPR002397">
    <property type="entry name" value="Cyt_P450_B"/>
</dbReference>
<dbReference type="EMBL" id="AP014963">
    <property type="protein sequence ID" value="BAT01558.1"/>
    <property type="molecule type" value="Genomic_DNA"/>
</dbReference>
<feature type="compositionally biased region" description="Basic residues" evidence="5">
    <location>
        <begin position="289"/>
        <end position="305"/>
    </location>
</feature>
<feature type="compositionally biased region" description="Basic and acidic residues" evidence="5">
    <location>
        <begin position="89"/>
        <end position="99"/>
    </location>
</feature>
<dbReference type="eggNOG" id="KOG0157">
    <property type="taxonomic scope" value="Eukaryota"/>
</dbReference>
<feature type="non-terminal residue" evidence="6">
    <location>
        <position position="1"/>
    </location>
</feature>
<feature type="compositionally biased region" description="Basic residues" evidence="5">
    <location>
        <begin position="314"/>
        <end position="323"/>
    </location>
</feature>
<evidence type="ECO:0000256" key="1">
    <source>
        <dbReference type="ARBA" id="ARBA00010617"/>
    </source>
</evidence>
<evidence type="ECO:0000256" key="4">
    <source>
        <dbReference type="RuleBase" id="RU000461"/>
    </source>
</evidence>
<feature type="compositionally biased region" description="Basic residues" evidence="5">
    <location>
        <begin position="8"/>
        <end position="19"/>
    </location>
</feature>
<evidence type="ECO:0000313" key="6">
    <source>
        <dbReference type="EMBL" id="BAT01558.1"/>
    </source>
</evidence>
<dbReference type="GO" id="GO:0016705">
    <property type="term" value="F:oxidoreductase activity, acting on paired donors, with incorporation or reduction of molecular oxygen"/>
    <property type="evidence" value="ECO:0007669"/>
    <property type="project" value="InterPro"/>
</dbReference>
<keyword evidence="4" id="KW-0503">Monooxygenase</keyword>
<feature type="compositionally biased region" description="Basic and acidic residues" evidence="5">
    <location>
        <begin position="233"/>
        <end position="256"/>
    </location>
</feature>
<reference evidence="6 7" key="3">
    <citation type="journal article" date="2013" name="Rice">
        <title>Improvement of the Oryza sativa Nipponbare reference genome using next generation sequence and optical map data.</title>
        <authorList>
            <person name="Kawahara Y."/>
            <person name="de la Bastide M."/>
            <person name="Hamilton J.P."/>
            <person name="Kanamori H."/>
            <person name="McCombie W.R."/>
            <person name="Ouyang S."/>
            <person name="Schwartz D.C."/>
            <person name="Tanaka T."/>
            <person name="Wu J."/>
            <person name="Zhou S."/>
            <person name="Childs K.L."/>
            <person name="Davidson R.M."/>
            <person name="Lin H."/>
            <person name="Quesada-Ocampo L."/>
            <person name="Vaillancourt B."/>
            <person name="Sakai H."/>
            <person name="Lee S.S."/>
            <person name="Kim J."/>
            <person name="Numa H."/>
            <person name="Itoh T."/>
            <person name="Buell C.R."/>
            <person name="Matsumoto T."/>
        </authorList>
    </citation>
    <scope>NUCLEOTIDE SEQUENCE [LARGE SCALE GENOMIC DNA]</scope>
    <source>
        <strain evidence="7">cv. Nipponbare</strain>
    </source>
</reference>
<reference evidence="7" key="1">
    <citation type="journal article" date="2005" name="Nature">
        <title>The map-based sequence of the rice genome.</title>
        <authorList>
            <consortium name="International rice genome sequencing project (IRGSP)"/>
            <person name="Matsumoto T."/>
            <person name="Wu J."/>
            <person name="Kanamori H."/>
            <person name="Katayose Y."/>
            <person name="Fujisawa M."/>
            <person name="Namiki N."/>
            <person name="Mizuno H."/>
            <person name="Yamamoto K."/>
            <person name="Antonio B.A."/>
            <person name="Baba T."/>
            <person name="Sakata K."/>
            <person name="Nagamura Y."/>
            <person name="Aoki H."/>
            <person name="Arikawa K."/>
            <person name="Arita K."/>
            <person name="Bito T."/>
            <person name="Chiden Y."/>
            <person name="Fujitsuka N."/>
            <person name="Fukunaka R."/>
            <person name="Hamada M."/>
            <person name="Harada C."/>
            <person name="Hayashi A."/>
            <person name="Hijishita S."/>
            <person name="Honda M."/>
            <person name="Hosokawa S."/>
            <person name="Ichikawa Y."/>
            <person name="Idonuma A."/>
            <person name="Iijima M."/>
            <person name="Ikeda M."/>
            <person name="Ikeno M."/>
            <person name="Ito K."/>
            <person name="Ito S."/>
            <person name="Ito T."/>
            <person name="Ito Y."/>
            <person name="Ito Y."/>
            <person name="Iwabuchi A."/>
            <person name="Kamiya K."/>
            <person name="Karasawa W."/>
            <person name="Kurita K."/>
            <person name="Katagiri S."/>
            <person name="Kikuta A."/>
            <person name="Kobayashi H."/>
            <person name="Kobayashi N."/>
            <person name="Machita K."/>
            <person name="Maehara T."/>
            <person name="Masukawa M."/>
            <person name="Mizubayashi T."/>
            <person name="Mukai Y."/>
            <person name="Nagasaki H."/>
            <person name="Nagata Y."/>
            <person name="Naito S."/>
            <person name="Nakashima M."/>
            <person name="Nakama Y."/>
            <person name="Nakamichi Y."/>
            <person name="Nakamura M."/>
            <person name="Meguro A."/>
            <person name="Negishi M."/>
            <person name="Ohta I."/>
            <person name="Ohta T."/>
            <person name="Okamoto M."/>
            <person name="Ono N."/>
            <person name="Saji S."/>
            <person name="Sakaguchi M."/>
            <person name="Sakai K."/>
            <person name="Shibata M."/>
            <person name="Shimokawa T."/>
            <person name="Song J."/>
            <person name="Takazaki Y."/>
            <person name="Terasawa K."/>
            <person name="Tsugane M."/>
            <person name="Tsuji K."/>
            <person name="Ueda S."/>
            <person name="Waki K."/>
            <person name="Yamagata H."/>
            <person name="Yamamoto M."/>
            <person name="Yamamoto S."/>
            <person name="Yamane H."/>
            <person name="Yoshiki S."/>
            <person name="Yoshihara R."/>
            <person name="Yukawa K."/>
            <person name="Zhong H."/>
            <person name="Yano M."/>
            <person name="Yuan Q."/>
            <person name="Ouyang S."/>
            <person name="Liu J."/>
            <person name="Jones K.M."/>
            <person name="Gansberger K."/>
            <person name="Moffat K."/>
            <person name="Hill J."/>
            <person name="Bera J."/>
            <person name="Fadrosh D."/>
            <person name="Jin S."/>
            <person name="Johri S."/>
            <person name="Kim M."/>
            <person name="Overton L."/>
            <person name="Reardon M."/>
            <person name="Tsitrin T."/>
            <person name="Vuong H."/>
            <person name="Weaver B."/>
            <person name="Ciecko A."/>
            <person name="Tallon L."/>
            <person name="Jackson J."/>
            <person name="Pai G."/>
            <person name="Aken S.V."/>
            <person name="Utterback T."/>
            <person name="Reidmuller S."/>
            <person name="Feldblyum T."/>
            <person name="Hsiao J."/>
            <person name="Zismann V."/>
            <person name="Iobst S."/>
            <person name="de Vazeille A.R."/>
            <person name="Buell C.R."/>
            <person name="Ying K."/>
            <person name="Li Y."/>
            <person name="Lu T."/>
            <person name="Huang Y."/>
            <person name="Zhao Q."/>
            <person name="Feng Q."/>
            <person name="Zhang L."/>
            <person name="Zhu J."/>
            <person name="Weng Q."/>
            <person name="Mu J."/>
            <person name="Lu Y."/>
            <person name="Fan D."/>
            <person name="Liu Y."/>
            <person name="Guan J."/>
            <person name="Zhang Y."/>
            <person name="Yu S."/>
            <person name="Liu X."/>
            <person name="Zhang Y."/>
            <person name="Hong G."/>
            <person name="Han B."/>
            <person name="Choisne N."/>
            <person name="Demange N."/>
            <person name="Orjeda G."/>
            <person name="Samain S."/>
            <person name="Cattolico L."/>
            <person name="Pelletier E."/>
            <person name="Couloux A."/>
            <person name="Segurens B."/>
            <person name="Wincker P."/>
            <person name="D'Hont A."/>
            <person name="Scarpelli C."/>
            <person name="Weissenbach J."/>
            <person name="Salanoubat M."/>
            <person name="Quetier F."/>
            <person name="Yu Y."/>
            <person name="Kim H.R."/>
            <person name="Rambo T."/>
            <person name="Currie J."/>
            <person name="Collura K."/>
            <person name="Luo M."/>
            <person name="Yang T."/>
            <person name="Ammiraju J.S.S."/>
            <person name="Engler F."/>
            <person name="Soderlund C."/>
            <person name="Wing R.A."/>
            <person name="Palmer L.E."/>
            <person name="de la Bastide M."/>
            <person name="Spiegel L."/>
            <person name="Nascimento L."/>
            <person name="Zutavern T."/>
            <person name="O'Shaughnessy A."/>
            <person name="Dike S."/>
            <person name="Dedhia N."/>
            <person name="Preston R."/>
            <person name="Balija V."/>
            <person name="McCombie W.R."/>
            <person name="Chow T."/>
            <person name="Chen H."/>
            <person name="Chung M."/>
            <person name="Chen C."/>
            <person name="Shaw J."/>
            <person name="Wu H."/>
            <person name="Hsiao K."/>
            <person name="Chao Y."/>
            <person name="Chu M."/>
            <person name="Cheng C."/>
            <person name="Hour A."/>
            <person name="Lee P."/>
            <person name="Lin S."/>
            <person name="Lin Y."/>
            <person name="Liou J."/>
            <person name="Liu S."/>
            <person name="Hsing Y."/>
            <person name="Raghuvanshi S."/>
            <person name="Mohanty A."/>
            <person name="Bharti A.K."/>
            <person name="Gaur A."/>
            <person name="Gupta V."/>
            <person name="Kumar D."/>
            <person name="Ravi V."/>
            <person name="Vij S."/>
            <person name="Kapur A."/>
            <person name="Khurana P."/>
            <person name="Khurana P."/>
            <person name="Khurana J.P."/>
            <person name="Tyagi A.K."/>
            <person name="Gaikwad K."/>
            <person name="Singh A."/>
            <person name="Dalal V."/>
            <person name="Srivastava S."/>
            <person name="Dixit A."/>
            <person name="Pal A.K."/>
            <person name="Ghazi I.A."/>
            <person name="Yadav M."/>
            <person name="Pandit A."/>
            <person name="Bhargava A."/>
            <person name="Sureshbabu K."/>
            <person name="Batra K."/>
            <person name="Sharma T.R."/>
            <person name="Mohapatra T."/>
            <person name="Singh N.K."/>
            <person name="Messing J."/>
            <person name="Nelson A.B."/>
            <person name="Fuks G."/>
            <person name="Kavchok S."/>
            <person name="Keizer G."/>
            <person name="Linton E."/>
            <person name="Llaca V."/>
            <person name="Song R."/>
            <person name="Tanyolac B."/>
            <person name="Young S."/>
            <person name="Ho-Il K."/>
            <person name="Hahn J.H."/>
            <person name="Sangsakoo G."/>
            <person name="Vanavichit A."/>
            <person name="de Mattos Luiz.A.T."/>
            <person name="Zimmer P.D."/>
            <person name="Malone G."/>
            <person name="Dellagostin O."/>
            <person name="de Oliveira A.C."/>
            <person name="Bevan M."/>
            <person name="Bancroft I."/>
            <person name="Minx P."/>
            <person name="Cordum H."/>
            <person name="Wilson R."/>
            <person name="Cheng Z."/>
            <person name="Jin W."/>
            <person name="Jiang J."/>
            <person name="Leong S.A."/>
            <person name="Iwama H."/>
            <person name="Gojobori T."/>
            <person name="Itoh T."/>
            <person name="Niimura Y."/>
            <person name="Fujii Y."/>
            <person name="Habara T."/>
            <person name="Sakai H."/>
            <person name="Sato Y."/>
            <person name="Wilson G."/>
            <person name="Kumar K."/>
            <person name="McCouch S."/>
            <person name="Juretic N."/>
            <person name="Hoen D."/>
            <person name="Wright S."/>
            <person name="Bruskiewich R."/>
            <person name="Bureau T."/>
            <person name="Miyao A."/>
            <person name="Hirochika H."/>
            <person name="Nishikawa T."/>
            <person name="Kadowaki K."/>
            <person name="Sugiura M."/>
            <person name="Burr B."/>
            <person name="Sasaki T."/>
        </authorList>
    </citation>
    <scope>NUCLEOTIDE SEQUENCE [LARGE SCALE GENOMIC DNA]</scope>
    <source>
        <strain evidence="7">cv. Nipponbare</strain>
    </source>
</reference>
<organism evidence="6 7">
    <name type="scientific">Oryza sativa subsp. japonica</name>
    <name type="common">Rice</name>
    <dbReference type="NCBI Taxonomy" id="39947"/>
    <lineage>
        <taxon>Eukaryota</taxon>
        <taxon>Viridiplantae</taxon>
        <taxon>Streptophyta</taxon>
        <taxon>Embryophyta</taxon>
        <taxon>Tracheophyta</taxon>
        <taxon>Spermatophyta</taxon>
        <taxon>Magnoliopsida</taxon>
        <taxon>Liliopsida</taxon>
        <taxon>Poales</taxon>
        <taxon>Poaceae</taxon>
        <taxon>BOP clade</taxon>
        <taxon>Oryzoideae</taxon>
        <taxon>Oryzeae</taxon>
        <taxon>Oryzinae</taxon>
        <taxon>Oryza</taxon>
        <taxon>Oryza sativa</taxon>
    </lineage>
</organism>
<dbReference type="SUPFAM" id="SSF48264">
    <property type="entry name" value="Cytochrome P450"/>
    <property type="match status" value="1"/>
</dbReference>
<keyword evidence="7" id="KW-1185">Reference proteome</keyword>
<feature type="compositionally biased region" description="Basic and acidic residues" evidence="5">
    <location>
        <begin position="155"/>
        <end position="166"/>
    </location>
</feature>
<accession>A0A0P0X614</accession>
<dbReference type="PROSITE" id="PS00086">
    <property type="entry name" value="CYTOCHROME_P450"/>
    <property type="match status" value="1"/>
</dbReference>
<dbReference type="AlphaFoldDB" id="A0A0P0X614"/>
<dbReference type="InterPro" id="IPR001128">
    <property type="entry name" value="Cyt_P450"/>
</dbReference>
<keyword evidence="3 4" id="KW-0408">Iron</keyword>